<dbReference type="GO" id="GO:0006430">
    <property type="term" value="P:lysyl-tRNA aminoacylation"/>
    <property type="evidence" value="ECO:0007669"/>
    <property type="project" value="UniProtKB-UniRule"/>
</dbReference>
<evidence type="ECO:0000313" key="12">
    <source>
        <dbReference type="Proteomes" id="UP000823616"/>
    </source>
</evidence>
<dbReference type="InterPro" id="IPR008925">
    <property type="entry name" value="aa_tRNA-synth_I_cd-bd_sf"/>
</dbReference>
<dbReference type="InterPro" id="IPR001412">
    <property type="entry name" value="aa-tRNA-synth_I_CS"/>
</dbReference>
<dbReference type="Gene3D" id="1.10.10.350">
    <property type="match status" value="1"/>
</dbReference>
<dbReference type="PANTHER" id="PTHR37940:SF1">
    <property type="entry name" value="LYSINE--TRNA LIGASE"/>
    <property type="match status" value="1"/>
</dbReference>
<evidence type="ECO:0000256" key="4">
    <source>
        <dbReference type="ARBA" id="ARBA00022598"/>
    </source>
</evidence>
<dbReference type="InterPro" id="IPR014729">
    <property type="entry name" value="Rossmann-like_a/b/a_fold"/>
</dbReference>
<feature type="short sequence motif" description="'KMSKS' region" evidence="10">
    <location>
        <begin position="294"/>
        <end position="298"/>
    </location>
</feature>
<evidence type="ECO:0000256" key="2">
    <source>
        <dbReference type="ARBA" id="ARBA00005594"/>
    </source>
</evidence>
<evidence type="ECO:0000256" key="3">
    <source>
        <dbReference type="ARBA" id="ARBA00022490"/>
    </source>
</evidence>
<protein>
    <recommendedName>
        <fullName evidence="10">Lysine--tRNA ligase</fullName>
        <ecNumber evidence="10">6.1.1.6</ecNumber>
    </recommendedName>
    <alternativeName>
        <fullName evidence="10">Lysyl-tRNA synthetase</fullName>
        <shortName evidence="10">LysRS</shortName>
    </alternativeName>
</protein>
<dbReference type="Pfam" id="PF01921">
    <property type="entry name" value="tRNA-synt_1f"/>
    <property type="match status" value="1"/>
</dbReference>
<evidence type="ECO:0000313" key="11">
    <source>
        <dbReference type="EMBL" id="MBO8450563.1"/>
    </source>
</evidence>
<comment type="caution">
    <text evidence="11">The sequence shown here is derived from an EMBL/GenBank/DDBJ whole genome shotgun (WGS) entry which is preliminary data.</text>
</comment>
<dbReference type="PANTHER" id="PTHR37940">
    <property type="entry name" value="LYSINE--TRNA LIGASE"/>
    <property type="match status" value="1"/>
</dbReference>
<proteinExistence type="inferred from homology"/>
<evidence type="ECO:0000256" key="6">
    <source>
        <dbReference type="ARBA" id="ARBA00022840"/>
    </source>
</evidence>
<reference evidence="11" key="2">
    <citation type="journal article" date="2021" name="PeerJ">
        <title>Extensive microbial diversity within the chicken gut microbiome revealed by metagenomics and culture.</title>
        <authorList>
            <person name="Gilroy R."/>
            <person name="Ravi A."/>
            <person name="Getino M."/>
            <person name="Pursley I."/>
            <person name="Horton D.L."/>
            <person name="Alikhan N.F."/>
            <person name="Baker D."/>
            <person name="Gharbi K."/>
            <person name="Hall N."/>
            <person name="Watson M."/>
            <person name="Adriaenssens E.M."/>
            <person name="Foster-Nyarko E."/>
            <person name="Jarju S."/>
            <person name="Secka A."/>
            <person name="Antonio M."/>
            <person name="Oren A."/>
            <person name="Chaudhuri R.R."/>
            <person name="La Ragione R."/>
            <person name="Hildebrand F."/>
            <person name="Pallen M.J."/>
        </authorList>
    </citation>
    <scope>NUCLEOTIDE SEQUENCE</scope>
    <source>
        <strain evidence="11">B3-4054</strain>
    </source>
</reference>
<keyword evidence="6 10" id="KW-0067">ATP-binding</keyword>
<dbReference type="EMBL" id="JADIMS010000101">
    <property type="protein sequence ID" value="MBO8450563.1"/>
    <property type="molecule type" value="Genomic_DNA"/>
</dbReference>
<dbReference type="PROSITE" id="PS00178">
    <property type="entry name" value="AA_TRNA_LIGASE_I"/>
    <property type="match status" value="1"/>
</dbReference>
<evidence type="ECO:0000256" key="9">
    <source>
        <dbReference type="ARBA" id="ARBA00048573"/>
    </source>
</evidence>
<dbReference type="InterPro" id="IPR002904">
    <property type="entry name" value="Lys-tRNA-ligase"/>
</dbReference>
<keyword evidence="7 10" id="KW-0648">Protein biosynthesis</keyword>
<comment type="caution">
    <text evidence="10">Lacks conserved residue(s) required for the propagation of feature annotation.</text>
</comment>
<dbReference type="InterPro" id="IPR020751">
    <property type="entry name" value="aa-tRNA-synth_I_codon-bd_sub2"/>
</dbReference>
<comment type="subcellular location">
    <subcellularLocation>
        <location evidence="1 10">Cytoplasm</location>
    </subcellularLocation>
</comment>
<reference evidence="11" key="1">
    <citation type="submission" date="2020-10" db="EMBL/GenBank/DDBJ databases">
        <authorList>
            <person name="Gilroy R."/>
        </authorList>
    </citation>
    <scope>NUCLEOTIDE SEQUENCE</scope>
    <source>
        <strain evidence="11">B3-4054</strain>
    </source>
</reference>
<dbReference type="InterPro" id="IPR042078">
    <property type="entry name" value="Lys-tRNA-ligase_SC_fold"/>
</dbReference>
<dbReference type="Gene3D" id="3.40.50.620">
    <property type="entry name" value="HUPs"/>
    <property type="match status" value="2"/>
</dbReference>
<dbReference type="GO" id="GO:0004824">
    <property type="term" value="F:lysine-tRNA ligase activity"/>
    <property type="evidence" value="ECO:0007669"/>
    <property type="project" value="UniProtKB-UniRule"/>
</dbReference>
<accession>A0A9D9EP97</accession>
<name>A0A9D9EP97_9SPIR</name>
<keyword evidence="8 10" id="KW-0030">Aminoacyl-tRNA synthetase</keyword>
<evidence type="ECO:0000256" key="10">
    <source>
        <dbReference type="HAMAP-Rule" id="MF_00177"/>
    </source>
</evidence>
<dbReference type="HAMAP" id="MF_00177">
    <property type="entry name" value="Lys_tRNA_synth_class1"/>
    <property type="match status" value="1"/>
</dbReference>
<dbReference type="AlphaFoldDB" id="A0A9D9EP97"/>
<dbReference type="Gene3D" id="6.10.20.10">
    <property type="entry name" value="Lysine tRNA ligase, stem contact fold domain"/>
    <property type="match status" value="1"/>
</dbReference>
<feature type="short sequence motif" description="'HIGH' region" evidence="10">
    <location>
        <begin position="41"/>
        <end position="49"/>
    </location>
</feature>
<dbReference type="NCBIfam" id="TIGR00467">
    <property type="entry name" value="lysS_arch"/>
    <property type="match status" value="1"/>
</dbReference>
<evidence type="ECO:0000256" key="5">
    <source>
        <dbReference type="ARBA" id="ARBA00022741"/>
    </source>
</evidence>
<dbReference type="SUPFAM" id="SSF48163">
    <property type="entry name" value="An anticodon-binding domain of class I aminoacyl-tRNA synthetases"/>
    <property type="match status" value="1"/>
</dbReference>
<evidence type="ECO:0000256" key="7">
    <source>
        <dbReference type="ARBA" id="ARBA00022917"/>
    </source>
</evidence>
<gene>
    <name evidence="10" type="primary">lysS</name>
    <name evidence="11" type="ORF">IAA96_05590</name>
</gene>
<dbReference type="Gene3D" id="1.10.10.770">
    <property type="match status" value="1"/>
</dbReference>
<dbReference type="SUPFAM" id="SSF52374">
    <property type="entry name" value="Nucleotidylyl transferase"/>
    <property type="match status" value="1"/>
</dbReference>
<evidence type="ECO:0000256" key="1">
    <source>
        <dbReference type="ARBA" id="ARBA00004496"/>
    </source>
</evidence>
<dbReference type="GO" id="GO:0000049">
    <property type="term" value="F:tRNA binding"/>
    <property type="evidence" value="ECO:0007669"/>
    <property type="project" value="InterPro"/>
</dbReference>
<dbReference type="Proteomes" id="UP000823616">
    <property type="component" value="Unassembled WGS sequence"/>
</dbReference>
<evidence type="ECO:0000256" key="8">
    <source>
        <dbReference type="ARBA" id="ARBA00023146"/>
    </source>
</evidence>
<organism evidence="11 12">
    <name type="scientific">Candidatus Avitreponema avistercoris</name>
    <dbReference type="NCBI Taxonomy" id="2840705"/>
    <lineage>
        <taxon>Bacteria</taxon>
        <taxon>Pseudomonadati</taxon>
        <taxon>Spirochaetota</taxon>
        <taxon>Spirochaetia</taxon>
        <taxon>Spirochaetales</taxon>
        <taxon>Candidatus Avitreponema</taxon>
    </lineage>
</organism>
<comment type="catalytic activity">
    <reaction evidence="9 10">
        <text>tRNA(Lys) + L-lysine + ATP = L-lysyl-tRNA(Lys) + AMP + diphosphate</text>
        <dbReference type="Rhea" id="RHEA:20792"/>
        <dbReference type="Rhea" id="RHEA-COMP:9696"/>
        <dbReference type="Rhea" id="RHEA-COMP:9697"/>
        <dbReference type="ChEBI" id="CHEBI:30616"/>
        <dbReference type="ChEBI" id="CHEBI:32551"/>
        <dbReference type="ChEBI" id="CHEBI:33019"/>
        <dbReference type="ChEBI" id="CHEBI:78442"/>
        <dbReference type="ChEBI" id="CHEBI:78529"/>
        <dbReference type="ChEBI" id="CHEBI:456215"/>
        <dbReference type="EC" id="6.1.1.6"/>
    </reaction>
</comment>
<comment type="similarity">
    <text evidence="2 10">Belongs to the class-I aminoacyl-tRNA synthetase family.</text>
</comment>
<dbReference type="GO" id="GO:0005524">
    <property type="term" value="F:ATP binding"/>
    <property type="evidence" value="ECO:0007669"/>
    <property type="project" value="UniProtKB-UniRule"/>
</dbReference>
<dbReference type="EC" id="6.1.1.6" evidence="10"/>
<keyword evidence="5 10" id="KW-0547">Nucleotide-binding</keyword>
<sequence>MREIPLSHWADQTAEKILRERGVLADGTPRTEFTCASGITPSGTVHIGNFREIISVDLVVRALRARGVNVRFIYSWDDYDVFRKVPANMPDPDVLEKYLRFPITMVPDTTGRDSSYARHHETDVESVLPAVGIFPEFLYQADRYRSGMYAGGIRTALEQRNRIKDCLNRFRDDAHKIPDSEEYWPVAVFCSACNRDTTEITGWDGEWAVSYSCACGHKETADLRTLKGIKLGWRVDWPMRWAREQVVFEPAGKDHHSQGGSFDTARLVAEEIYGWQAPVSFRYDFIGIKGTPGKMSSSKGKVVDLHDVLRVYPPEIVRYLFAGTRPNTEFVISFDLDVIKIYEDYDKTERIAFGLEKAKNEDVFRKERRIWELSQVDPDHLPATPCYAVPFRHLCNLLQINGGDAEAVMASLPDVEDSQRERLRVRMACAWYWITQCAPEEFRFSLRDPAAITESACGEPARAAAEQLLRLVVPFTDTLEEKELGSKIYAAAEACGMEPKAFFTASYEALIGKEQGPRLASFLKTIGKSRLEAILSACTGRTAP</sequence>
<keyword evidence="3 10" id="KW-0963">Cytoplasm</keyword>
<keyword evidence="4 10" id="KW-0436">Ligase</keyword>
<dbReference type="GO" id="GO:0005737">
    <property type="term" value="C:cytoplasm"/>
    <property type="evidence" value="ECO:0007669"/>
    <property type="project" value="UniProtKB-SubCell"/>
</dbReference>